<comment type="subcellular location">
    <subcellularLocation>
        <location evidence="1 7">Cell membrane</location>
        <topology evidence="1 7">Multi-pass membrane protein</topology>
    </subcellularLocation>
</comment>
<evidence type="ECO:0000256" key="6">
    <source>
        <dbReference type="ARBA" id="ARBA00023136"/>
    </source>
</evidence>
<feature type="domain" description="ABC transmembrane type-1" evidence="8">
    <location>
        <begin position="89"/>
        <end position="278"/>
    </location>
</feature>
<feature type="transmembrane region" description="Helical" evidence="7">
    <location>
        <begin position="256"/>
        <end position="278"/>
    </location>
</feature>
<accession>A0A256JIY2</accession>
<gene>
    <name evidence="9" type="ORF">DJ78_12590</name>
</gene>
<dbReference type="InterPro" id="IPR035906">
    <property type="entry name" value="MetI-like_sf"/>
</dbReference>
<dbReference type="PANTHER" id="PTHR43386:SF25">
    <property type="entry name" value="PEPTIDE ABC TRANSPORTER PERMEASE PROTEIN"/>
    <property type="match status" value="1"/>
</dbReference>
<evidence type="ECO:0000313" key="9">
    <source>
        <dbReference type="EMBL" id="OYR68835.1"/>
    </source>
</evidence>
<reference evidence="9 10" key="1">
    <citation type="journal article" date="2014" name="Front. Microbiol.">
        <title>Population and genomic analysis of the genus Halorubrum.</title>
        <authorList>
            <person name="Fullmer M.S."/>
            <person name="Soucy S.M."/>
            <person name="Swithers K.S."/>
            <person name="Makkay A.M."/>
            <person name="Wheeler R."/>
            <person name="Ventosa A."/>
            <person name="Gogarten J.P."/>
            <person name="Papke R.T."/>
        </authorList>
    </citation>
    <scope>NUCLEOTIDE SEQUENCE [LARGE SCALE GENOMIC DNA]</scope>
    <source>
        <strain evidence="9 10">G37</strain>
    </source>
</reference>
<evidence type="ECO:0000256" key="3">
    <source>
        <dbReference type="ARBA" id="ARBA00022475"/>
    </source>
</evidence>
<evidence type="ECO:0000313" key="10">
    <source>
        <dbReference type="Proteomes" id="UP000216758"/>
    </source>
</evidence>
<sequence>MATDTPSSTESSRFEVPPLIWSLLGNRRILVGLTILIPIVVVALLGETVAPYDPTAQHIADRYAGPGGQYLLGTDHLGRDLLSRVILGGRTSLLLGFGATGLALALGVPIGLTAGYAKGRLDEFLMRTMDIIMSVPTLLLGLLILVVLPSDIINVVFAIGVVYAPRIARVTRSATLSVSEEEYVMAAKARGESSPYILFREILPNVTGPIVVEGSVRVGYAIMIGTSLSFLGLGAGPPNPDWGFMIATARDHLFQTPWFLIWPSLALLLTVMSTNLIGDGLRDVLDPRETGDHQ</sequence>
<evidence type="ECO:0000256" key="4">
    <source>
        <dbReference type="ARBA" id="ARBA00022692"/>
    </source>
</evidence>
<dbReference type="Pfam" id="PF12911">
    <property type="entry name" value="OppC_N"/>
    <property type="match status" value="1"/>
</dbReference>
<evidence type="ECO:0000256" key="5">
    <source>
        <dbReference type="ARBA" id="ARBA00022989"/>
    </source>
</evidence>
<dbReference type="SUPFAM" id="SSF161098">
    <property type="entry name" value="MetI-like"/>
    <property type="match status" value="1"/>
</dbReference>
<feature type="transmembrane region" description="Helical" evidence="7">
    <location>
        <begin position="137"/>
        <end position="163"/>
    </location>
</feature>
<proteinExistence type="inferred from homology"/>
<dbReference type="GO" id="GO:0055085">
    <property type="term" value="P:transmembrane transport"/>
    <property type="evidence" value="ECO:0007669"/>
    <property type="project" value="InterPro"/>
</dbReference>
<keyword evidence="4 7" id="KW-0812">Transmembrane</keyword>
<evidence type="ECO:0000256" key="1">
    <source>
        <dbReference type="ARBA" id="ARBA00004651"/>
    </source>
</evidence>
<organism evidence="9 10">
    <name type="scientific">Halorubrum ezzemoulense</name>
    <name type="common">Halorubrum chaoviator</name>
    <dbReference type="NCBI Taxonomy" id="337243"/>
    <lineage>
        <taxon>Archaea</taxon>
        <taxon>Methanobacteriati</taxon>
        <taxon>Methanobacteriota</taxon>
        <taxon>Stenosarchaea group</taxon>
        <taxon>Halobacteria</taxon>
        <taxon>Halobacteriales</taxon>
        <taxon>Haloferacaceae</taxon>
        <taxon>Halorubrum</taxon>
    </lineage>
</organism>
<dbReference type="Pfam" id="PF00528">
    <property type="entry name" value="BPD_transp_1"/>
    <property type="match status" value="1"/>
</dbReference>
<comment type="similarity">
    <text evidence="7">Belongs to the binding-protein-dependent transport system permease family.</text>
</comment>
<keyword evidence="2 7" id="KW-0813">Transport</keyword>
<feature type="transmembrane region" description="Helical" evidence="7">
    <location>
        <begin position="29"/>
        <end position="50"/>
    </location>
</feature>
<dbReference type="InterPro" id="IPR000515">
    <property type="entry name" value="MetI-like"/>
</dbReference>
<protein>
    <submittedName>
        <fullName evidence="9">Peptide ABC transporter permease</fullName>
    </submittedName>
</protein>
<dbReference type="PROSITE" id="PS50928">
    <property type="entry name" value="ABC_TM1"/>
    <property type="match status" value="1"/>
</dbReference>
<dbReference type="InterPro" id="IPR025966">
    <property type="entry name" value="OppC_N"/>
</dbReference>
<name>A0A256JIY2_HALEZ</name>
<dbReference type="RefSeq" id="WP_094583328.1">
    <property type="nucleotide sequence ID" value="NZ_JAQMRM010000019.1"/>
</dbReference>
<feature type="transmembrane region" description="Helical" evidence="7">
    <location>
        <begin position="93"/>
        <end position="117"/>
    </location>
</feature>
<dbReference type="InterPro" id="IPR050366">
    <property type="entry name" value="BP-dependent_transpt_permease"/>
</dbReference>
<dbReference type="PANTHER" id="PTHR43386">
    <property type="entry name" value="OLIGOPEPTIDE TRANSPORT SYSTEM PERMEASE PROTEIN APPC"/>
    <property type="match status" value="1"/>
</dbReference>
<dbReference type="AlphaFoldDB" id="A0A256JIY2"/>
<evidence type="ECO:0000256" key="2">
    <source>
        <dbReference type="ARBA" id="ARBA00022448"/>
    </source>
</evidence>
<evidence type="ECO:0000259" key="8">
    <source>
        <dbReference type="PROSITE" id="PS50928"/>
    </source>
</evidence>
<evidence type="ECO:0000256" key="7">
    <source>
        <dbReference type="RuleBase" id="RU363032"/>
    </source>
</evidence>
<feature type="transmembrane region" description="Helical" evidence="7">
    <location>
        <begin position="218"/>
        <end position="236"/>
    </location>
</feature>
<comment type="caution">
    <text evidence="9">The sequence shown here is derived from an EMBL/GenBank/DDBJ whole genome shotgun (WGS) entry which is preliminary data.</text>
</comment>
<dbReference type="EMBL" id="NHPB01000085">
    <property type="protein sequence ID" value="OYR68835.1"/>
    <property type="molecule type" value="Genomic_DNA"/>
</dbReference>
<dbReference type="OrthoDB" id="312811at2157"/>
<dbReference type="GO" id="GO:0005886">
    <property type="term" value="C:plasma membrane"/>
    <property type="evidence" value="ECO:0007669"/>
    <property type="project" value="UniProtKB-SubCell"/>
</dbReference>
<dbReference type="Gene3D" id="1.10.3720.10">
    <property type="entry name" value="MetI-like"/>
    <property type="match status" value="1"/>
</dbReference>
<keyword evidence="3" id="KW-1003">Cell membrane</keyword>
<dbReference type="Proteomes" id="UP000216758">
    <property type="component" value="Unassembled WGS sequence"/>
</dbReference>
<keyword evidence="5 7" id="KW-1133">Transmembrane helix</keyword>
<dbReference type="CDD" id="cd06261">
    <property type="entry name" value="TM_PBP2"/>
    <property type="match status" value="1"/>
</dbReference>
<keyword evidence="6 7" id="KW-0472">Membrane</keyword>